<name>A0ABV3BX04_9ACTN</name>
<evidence type="ECO:0000313" key="4">
    <source>
        <dbReference type="Proteomes" id="UP001551176"/>
    </source>
</evidence>
<keyword evidence="2" id="KW-0732">Signal</keyword>
<accession>A0ABV3BX04</accession>
<feature type="signal peptide" evidence="2">
    <location>
        <begin position="1"/>
        <end position="36"/>
    </location>
</feature>
<sequence>MKTMQKRAQKTRRIAAGFVAAATAGAVLGTMAPAAAASAGEVPSSSVAARAAEVVEKATGTADLTKLDGRSGSGHTGEGKVTVTAPETAAGDVRLDAPNADVSLGLPETKGTAGVAAGAGTVVYPDAAPSTDIAVQPTSDGAARTLVTLKDRNAPTTHDFSLKLPEGTRLTEDGENGFLITKSHGEGAGKSGGEGEDTEILGAIDAPWAKDANGKAVPTRYRLDGDKLTQTVDVTADTAFPVVADPKVSLGWSIYLRFSKKEVKDMAKTSVYHFAAVATVMACAKIPNAVAAAGCGAALTAQAGSLRGQMQDAAKANQCVEWKVSYVGVITNWKRYKC</sequence>
<dbReference type="InterPro" id="IPR006311">
    <property type="entry name" value="TAT_signal"/>
</dbReference>
<comment type="caution">
    <text evidence="3">The sequence shown here is derived from an EMBL/GenBank/DDBJ whole genome shotgun (WGS) entry which is preliminary data.</text>
</comment>
<feature type="region of interest" description="Disordered" evidence="1">
    <location>
        <begin position="63"/>
        <end position="82"/>
    </location>
</feature>
<dbReference type="Proteomes" id="UP001551176">
    <property type="component" value="Unassembled WGS sequence"/>
</dbReference>
<protein>
    <submittedName>
        <fullName evidence="3">Uncharacterized protein</fullName>
    </submittedName>
</protein>
<reference evidence="3 4" key="1">
    <citation type="submission" date="2024-06" db="EMBL/GenBank/DDBJ databases">
        <title>The Natural Products Discovery Center: Release of the First 8490 Sequenced Strains for Exploring Actinobacteria Biosynthetic Diversity.</title>
        <authorList>
            <person name="Kalkreuter E."/>
            <person name="Kautsar S.A."/>
            <person name="Yang D."/>
            <person name="Bader C.D."/>
            <person name="Teijaro C.N."/>
            <person name="Fluegel L."/>
            <person name="Davis C.M."/>
            <person name="Simpson J.R."/>
            <person name="Lauterbach L."/>
            <person name="Steele A.D."/>
            <person name="Gui C."/>
            <person name="Meng S."/>
            <person name="Li G."/>
            <person name="Viehrig K."/>
            <person name="Ye F."/>
            <person name="Su P."/>
            <person name="Kiefer A.F."/>
            <person name="Nichols A."/>
            <person name="Cepeda A.J."/>
            <person name="Yan W."/>
            <person name="Fan B."/>
            <person name="Jiang Y."/>
            <person name="Adhikari A."/>
            <person name="Zheng C.-J."/>
            <person name="Schuster L."/>
            <person name="Cowan T.M."/>
            <person name="Smanski M.J."/>
            <person name="Chevrette M.G."/>
            <person name="De Carvalho L.P.S."/>
            <person name="Shen B."/>
        </authorList>
    </citation>
    <scope>NUCLEOTIDE SEQUENCE [LARGE SCALE GENOMIC DNA]</scope>
    <source>
        <strain evidence="3 4">NPDC046838</strain>
    </source>
</reference>
<evidence type="ECO:0000256" key="2">
    <source>
        <dbReference type="SAM" id="SignalP"/>
    </source>
</evidence>
<keyword evidence="4" id="KW-1185">Reference proteome</keyword>
<dbReference type="EMBL" id="JBEYXV010000021">
    <property type="protein sequence ID" value="MEU6825548.1"/>
    <property type="molecule type" value="Genomic_DNA"/>
</dbReference>
<evidence type="ECO:0000256" key="1">
    <source>
        <dbReference type="SAM" id="MobiDB-lite"/>
    </source>
</evidence>
<proteinExistence type="predicted"/>
<dbReference type="RefSeq" id="WP_359356140.1">
    <property type="nucleotide sequence ID" value="NZ_JBEYXV010000021.1"/>
</dbReference>
<gene>
    <name evidence="3" type="ORF">ABZ921_33465</name>
</gene>
<dbReference type="PROSITE" id="PS51318">
    <property type="entry name" value="TAT"/>
    <property type="match status" value="1"/>
</dbReference>
<feature type="chain" id="PRO_5045414763" evidence="2">
    <location>
        <begin position="37"/>
        <end position="338"/>
    </location>
</feature>
<evidence type="ECO:0000313" key="3">
    <source>
        <dbReference type="EMBL" id="MEU6825548.1"/>
    </source>
</evidence>
<organism evidence="3 4">
    <name type="scientific">Streptomyces atriruber</name>
    <dbReference type="NCBI Taxonomy" id="545121"/>
    <lineage>
        <taxon>Bacteria</taxon>
        <taxon>Bacillati</taxon>
        <taxon>Actinomycetota</taxon>
        <taxon>Actinomycetes</taxon>
        <taxon>Kitasatosporales</taxon>
        <taxon>Streptomycetaceae</taxon>
        <taxon>Streptomyces</taxon>
    </lineage>
</organism>